<organism evidence="7 8">
    <name type="scientific">Paracoccus onchidii</name>
    <dbReference type="NCBI Taxonomy" id="3017813"/>
    <lineage>
        <taxon>Bacteria</taxon>
        <taxon>Pseudomonadati</taxon>
        <taxon>Pseudomonadota</taxon>
        <taxon>Alphaproteobacteria</taxon>
        <taxon>Rhodobacterales</taxon>
        <taxon>Paracoccaceae</taxon>
        <taxon>Paracoccus</taxon>
    </lineage>
</organism>
<keyword evidence="8" id="KW-1185">Reference proteome</keyword>
<dbReference type="InterPro" id="IPR045214">
    <property type="entry name" value="Surf1/Surf4"/>
</dbReference>
<evidence type="ECO:0000313" key="8">
    <source>
        <dbReference type="Proteomes" id="UP001165641"/>
    </source>
</evidence>
<evidence type="ECO:0000256" key="4">
    <source>
        <dbReference type="ARBA" id="ARBA00022989"/>
    </source>
</evidence>
<dbReference type="RefSeq" id="WP_271888819.1">
    <property type="nucleotide sequence ID" value="NZ_JAQBIE010000010.1"/>
</dbReference>
<dbReference type="PANTHER" id="PTHR23427">
    <property type="entry name" value="SURFEIT LOCUS PROTEIN"/>
    <property type="match status" value="1"/>
</dbReference>
<evidence type="ECO:0000256" key="5">
    <source>
        <dbReference type="ARBA" id="ARBA00023136"/>
    </source>
</evidence>
<reference evidence="7" key="1">
    <citation type="submission" date="2022-12" db="EMBL/GenBank/DDBJ databases">
        <title>Paracoccus onchidii sp. nov., isolated from a marine invertebrate from the South China Sea.</title>
        <authorList>
            <person name="Xu S."/>
            <person name="Liu Z."/>
            <person name="Xu Y."/>
        </authorList>
    </citation>
    <scope>NUCLEOTIDE SEQUENCE</scope>
    <source>
        <strain evidence="7">Z330</strain>
    </source>
</reference>
<sequence>MTDRPRSRAGLVALGVVAACLVLILTGLGVWQVQRLHWKTDLIARTEARLAGPVQDAPAPQDWAKLAADDEYRRVTLTGQYRFQDEALAQAVTQFGAGFWVMTPLETPQGWMVWVNRGFVPQDARDPADRSQPQGDQQVTGLLRMSQPDGAFLRSNDPVNDRWYSRDTAALAQSRGLDRAAPYFIDHADDGSADLPRGGLTVVQFRNSHLSYALTWFTMALGLALASGYLLRQEWRKSSPSRRI</sequence>
<dbReference type="InterPro" id="IPR002994">
    <property type="entry name" value="Surf1/Shy1"/>
</dbReference>
<keyword evidence="5 6" id="KW-0472">Membrane</keyword>
<evidence type="ECO:0000256" key="1">
    <source>
        <dbReference type="ARBA" id="ARBA00004370"/>
    </source>
</evidence>
<dbReference type="Pfam" id="PF02104">
    <property type="entry name" value="SURF1"/>
    <property type="match status" value="1"/>
</dbReference>
<protein>
    <recommendedName>
        <fullName evidence="6">SURF1-like protein</fullName>
    </recommendedName>
</protein>
<evidence type="ECO:0000256" key="2">
    <source>
        <dbReference type="ARBA" id="ARBA00007165"/>
    </source>
</evidence>
<dbReference type="PROSITE" id="PS50895">
    <property type="entry name" value="SURF1"/>
    <property type="match status" value="1"/>
</dbReference>
<dbReference type="PROSITE" id="PS51257">
    <property type="entry name" value="PROKAR_LIPOPROTEIN"/>
    <property type="match status" value="1"/>
</dbReference>
<keyword evidence="4 6" id="KW-1133">Transmembrane helix</keyword>
<accession>A0ABT4ZEC8</accession>
<comment type="caution">
    <text evidence="7">The sequence shown here is derived from an EMBL/GenBank/DDBJ whole genome shotgun (WGS) entry which is preliminary data.</text>
</comment>
<evidence type="ECO:0000313" key="7">
    <source>
        <dbReference type="EMBL" id="MDB6177696.1"/>
    </source>
</evidence>
<feature type="transmembrane region" description="Helical" evidence="6">
    <location>
        <begin position="12"/>
        <end position="31"/>
    </location>
</feature>
<name>A0ABT4ZEC8_9RHOB</name>
<dbReference type="EMBL" id="JAQBIE010000010">
    <property type="protein sequence ID" value="MDB6177696.1"/>
    <property type="molecule type" value="Genomic_DNA"/>
</dbReference>
<evidence type="ECO:0000256" key="3">
    <source>
        <dbReference type="ARBA" id="ARBA00022692"/>
    </source>
</evidence>
<evidence type="ECO:0000256" key="6">
    <source>
        <dbReference type="RuleBase" id="RU363076"/>
    </source>
</evidence>
<comment type="subcellular location">
    <subcellularLocation>
        <location evidence="6">Cell membrane</location>
        <topology evidence="6">Multi-pass membrane protein</topology>
    </subcellularLocation>
    <subcellularLocation>
        <location evidence="1">Membrane</location>
    </subcellularLocation>
</comment>
<dbReference type="PANTHER" id="PTHR23427:SF2">
    <property type="entry name" value="SURFEIT LOCUS PROTEIN 1"/>
    <property type="match status" value="1"/>
</dbReference>
<gene>
    <name evidence="7" type="ORF">PAF17_09235</name>
</gene>
<feature type="transmembrane region" description="Helical" evidence="6">
    <location>
        <begin position="210"/>
        <end position="231"/>
    </location>
</feature>
<keyword evidence="3 6" id="KW-0812">Transmembrane</keyword>
<dbReference type="Proteomes" id="UP001165641">
    <property type="component" value="Unassembled WGS sequence"/>
</dbReference>
<comment type="similarity">
    <text evidence="2 6">Belongs to the SURF1 family.</text>
</comment>
<keyword evidence="6" id="KW-1003">Cell membrane</keyword>
<proteinExistence type="inferred from homology"/>
<dbReference type="CDD" id="cd06662">
    <property type="entry name" value="SURF1"/>
    <property type="match status" value="1"/>
</dbReference>